<dbReference type="InterPro" id="IPR014776">
    <property type="entry name" value="4pyrrole_Mease_sub2"/>
</dbReference>
<dbReference type="InterPro" id="IPR008189">
    <property type="entry name" value="rRNA_ssu_MeTfrase_I"/>
</dbReference>
<feature type="region of interest" description="Disordered" evidence="1">
    <location>
        <begin position="81"/>
        <end position="127"/>
    </location>
</feature>
<feature type="compositionally biased region" description="Polar residues" evidence="1">
    <location>
        <begin position="91"/>
        <end position="100"/>
    </location>
</feature>
<protein>
    <submittedName>
        <fullName evidence="2">Ribosomal RNA small subunit methyltransferase I</fullName>
    </submittedName>
</protein>
<organism evidence="2 3">
    <name type="scientific">Allofranklinella schreckenbergeri</name>
    <dbReference type="NCBI Taxonomy" id="1076744"/>
    <lineage>
        <taxon>Bacteria</taxon>
        <taxon>Pseudomonadati</taxon>
        <taxon>Pseudomonadota</taxon>
        <taxon>Betaproteobacteria</taxon>
        <taxon>Burkholderiales</taxon>
        <taxon>Comamonadaceae</taxon>
        <taxon>Allofranklinella</taxon>
    </lineage>
</organism>
<accession>A0A3M6QE45</accession>
<dbReference type="PANTHER" id="PTHR46111:SF2">
    <property type="entry name" value="SAM-DEPENDENT METHYLTRANSFERASE"/>
    <property type="match status" value="1"/>
</dbReference>
<gene>
    <name evidence="2" type="ORF">EBQ26_01065</name>
</gene>
<dbReference type="GO" id="GO:0032259">
    <property type="term" value="P:methylation"/>
    <property type="evidence" value="ECO:0007669"/>
    <property type="project" value="UniProtKB-KW"/>
</dbReference>
<feature type="compositionally biased region" description="Basic residues" evidence="1">
    <location>
        <begin position="114"/>
        <end position="123"/>
    </location>
</feature>
<comment type="caution">
    <text evidence="2">The sequence shown here is derived from an EMBL/GenBank/DDBJ whole genome shotgun (WGS) entry which is preliminary data.</text>
</comment>
<evidence type="ECO:0000256" key="1">
    <source>
        <dbReference type="SAM" id="MobiDB-lite"/>
    </source>
</evidence>
<evidence type="ECO:0000313" key="3">
    <source>
        <dbReference type="Proteomes" id="UP000267521"/>
    </source>
</evidence>
<dbReference type="Gene3D" id="3.40.1010.10">
    <property type="entry name" value="Cobalt-precorrin-4 Transmethylase, Domain 1"/>
    <property type="match status" value="1"/>
</dbReference>
<dbReference type="CDD" id="cd11649">
    <property type="entry name" value="RsmI_like"/>
    <property type="match status" value="1"/>
</dbReference>
<dbReference type="Gene3D" id="3.30.950.10">
    <property type="entry name" value="Methyltransferase, Cobalt-precorrin-4 Transmethylase, Domain 2"/>
    <property type="match status" value="1"/>
</dbReference>
<dbReference type="PANTHER" id="PTHR46111">
    <property type="entry name" value="RIBOSOMAL RNA SMALL SUBUNIT METHYLTRANSFERASE I"/>
    <property type="match status" value="1"/>
</dbReference>
<dbReference type="AlphaFoldDB" id="A0A3M6QE45"/>
<dbReference type="EMBL" id="RDQM01000001">
    <property type="protein sequence ID" value="RMX01396.1"/>
    <property type="molecule type" value="Genomic_DNA"/>
</dbReference>
<dbReference type="Proteomes" id="UP000267521">
    <property type="component" value="Unassembled WGS sequence"/>
</dbReference>
<reference evidence="2 3" key="1">
    <citation type="submission" date="2018-10" db="EMBL/GenBank/DDBJ databases">
        <title>Comamonadaceae CDC group NO-1 genome sequencing and assembly.</title>
        <authorList>
            <person name="Bernier A.-M."/>
            <person name="Bernard K."/>
        </authorList>
    </citation>
    <scope>NUCLEOTIDE SEQUENCE [LARGE SCALE GENOMIC DNA]</scope>
    <source>
        <strain evidence="2 3">NML970147</strain>
    </source>
</reference>
<sequence length="298" mass="31990">MTTPPRKGRLLLVPAPLDFGCAQQMPLSHTLPEHTLRQAAATGHWIVENAKTARAYLKRIDALYPLCQPLQAMQMAELPREIHKSGDHASAPSSAGNPRQTKGMKGQAALGKNASRHHQHQHRAIPERGVGYDPAALLQPALEGHDIGLLSEAGMPGVADPGSSIVRAAHQLGLCVVPLVGPVSLLMALAASGLNGQNFAFTGYLPVAEGERAARIKQLDSFSRHSGQAQILIETPYRNARLWQALLQHLRPDTWLSISAGLSLESAISQTRTVAQWRQHSPACPADGKTPAVFVFGC</sequence>
<evidence type="ECO:0000313" key="2">
    <source>
        <dbReference type="EMBL" id="RMX01396.1"/>
    </source>
</evidence>
<dbReference type="InterPro" id="IPR014777">
    <property type="entry name" value="4pyrrole_Mease_sub1"/>
</dbReference>
<dbReference type="InterPro" id="IPR035996">
    <property type="entry name" value="4pyrrol_Methylase_sf"/>
</dbReference>
<dbReference type="RefSeq" id="WP_122237166.1">
    <property type="nucleotide sequence ID" value="NZ_RDQM01000001.1"/>
</dbReference>
<dbReference type="SUPFAM" id="SSF53790">
    <property type="entry name" value="Tetrapyrrole methylase"/>
    <property type="match status" value="1"/>
</dbReference>
<name>A0A3M6QE45_9BURK</name>
<dbReference type="GO" id="GO:0008168">
    <property type="term" value="F:methyltransferase activity"/>
    <property type="evidence" value="ECO:0007669"/>
    <property type="project" value="UniProtKB-KW"/>
</dbReference>
<keyword evidence="2" id="KW-0489">Methyltransferase</keyword>
<proteinExistence type="predicted"/>
<keyword evidence="2" id="KW-0808">Transferase</keyword>